<organism evidence="1 2">
    <name type="scientific">Flavobacterium anhuiense</name>
    <dbReference type="NCBI Taxonomy" id="459526"/>
    <lineage>
        <taxon>Bacteria</taxon>
        <taxon>Pseudomonadati</taxon>
        <taxon>Bacteroidota</taxon>
        <taxon>Flavobacteriia</taxon>
        <taxon>Flavobacteriales</taxon>
        <taxon>Flavobacteriaceae</taxon>
        <taxon>Flavobacterium</taxon>
    </lineage>
</organism>
<dbReference type="AlphaFoldDB" id="A0A444VVX9"/>
<evidence type="ECO:0000313" key="1">
    <source>
        <dbReference type="EMBL" id="RYJ37819.1"/>
    </source>
</evidence>
<protein>
    <submittedName>
        <fullName evidence="1">Uncharacterized protein</fullName>
    </submittedName>
</protein>
<evidence type="ECO:0000313" key="2">
    <source>
        <dbReference type="Proteomes" id="UP000290433"/>
    </source>
</evidence>
<accession>A0A444VVX9</accession>
<name>A0A444VVX9_9FLAO</name>
<dbReference type="RefSeq" id="WP_129747904.1">
    <property type="nucleotide sequence ID" value="NZ_JUIV01000012.1"/>
</dbReference>
<dbReference type="EMBL" id="JUIV01000012">
    <property type="protein sequence ID" value="RYJ37819.1"/>
    <property type="molecule type" value="Genomic_DNA"/>
</dbReference>
<comment type="caution">
    <text evidence="1">The sequence shown here is derived from an EMBL/GenBank/DDBJ whole genome shotgun (WGS) entry which is preliminary data.</text>
</comment>
<gene>
    <name evidence="1" type="ORF">NU08_3033</name>
</gene>
<sequence>MNLFSLFRKRNYIYFYHIVKPYTSSVIKRKSEYDNYDSLTSICDYFQIEQYKKITVVASGPSATKLNLDDETLYFCCNDSINIVDLKPHIYVVHDNFYLVKYLKSFKGTEKWKGTIFWIFNNNSQTNYISFKKVYNYIINKSRSKREFLITNFNYCKNSESLNAELVLTLQKEFDFTYKSINSGFNMLLIASVLAFKANKPLEVYGFDMGEGGDQYYNKTAIIGKSIKGVENKKIVSEFLRSLYLKEMKINNQSNFMTFKSKHLD</sequence>
<dbReference type="Proteomes" id="UP000290433">
    <property type="component" value="Unassembled WGS sequence"/>
</dbReference>
<reference evidence="1 2" key="1">
    <citation type="submission" date="2014-12" db="EMBL/GenBank/DDBJ databases">
        <title>Genome sequence of Flavobacterium anhuiense RCM74.</title>
        <authorList>
            <person name="Kim J.F."/>
            <person name="Song J.Y."/>
            <person name="Kwak M.-J."/>
            <person name="Lee S.-W."/>
        </authorList>
    </citation>
    <scope>NUCLEOTIDE SEQUENCE [LARGE SCALE GENOMIC DNA]</scope>
    <source>
        <strain evidence="1 2">RCM74</strain>
    </source>
</reference>
<proteinExistence type="predicted"/>
<dbReference type="OrthoDB" id="1359999at2"/>